<proteinExistence type="predicted"/>
<accession>A0AA36BLL4</accession>
<organism evidence="1 2">
    <name type="scientific">Octopus vulgaris</name>
    <name type="common">Common octopus</name>
    <dbReference type="NCBI Taxonomy" id="6645"/>
    <lineage>
        <taxon>Eukaryota</taxon>
        <taxon>Metazoa</taxon>
        <taxon>Spiralia</taxon>
        <taxon>Lophotrochozoa</taxon>
        <taxon>Mollusca</taxon>
        <taxon>Cephalopoda</taxon>
        <taxon>Coleoidea</taxon>
        <taxon>Octopodiformes</taxon>
        <taxon>Octopoda</taxon>
        <taxon>Incirrata</taxon>
        <taxon>Octopodidae</taxon>
        <taxon>Octopus</taxon>
    </lineage>
</organism>
<name>A0AA36BLL4_OCTVU</name>
<reference evidence="1" key="1">
    <citation type="submission" date="2023-08" db="EMBL/GenBank/DDBJ databases">
        <authorList>
            <person name="Alioto T."/>
            <person name="Alioto T."/>
            <person name="Gomez Garrido J."/>
        </authorList>
    </citation>
    <scope>NUCLEOTIDE SEQUENCE</scope>
</reference>
<gene>
    <name evidence="1" type="ORF">OCTVUL_1B001391</name>
</gene>
<evidence type="ECO:0000313" key="1">
    <source>
        <dbReference type="EMBL" id="CAI9736590.1"/>
    </source>
</evidence>
<protein>
    <submittedName>
        <fullName evidence="1">Uncharacterized protein</fullName>
    </submittedName>
</protein>
<keyword evidence="2" id="KW-1185">Reference proteome</keyword>
<evidence type="ECO:0000313" key="2">
    <source>
        <dbReference type="Proteomes" id="UP001162480"/>
    </source>
</evidence>
<sequence>MHIHRHDMEWNIFNNNVTMEENSPVKKLIIQISQIPAIYIGSTNFKIAHIFRVNIDFDYSYQFSAQIQARSR</sequence>
<dbReference type="Proteomes" id="UP001162480">
    <property type="component" value="Chromosome 19"/>
</dbReference>
<dbReference type="EMBL" id="OX597832">
    <property type="protein sequence ID" value="CAI9736590.1"/>
    <property type="molecule type" value="Genomic_DNA"/>
</dbReference>
<dbReference type="AlphaFoldDB" id="A0AA36BLL4"/>